<dbReference type="OrthoDB" id="26838at2759"/>
<evidence type="ECO:0000313" key="6">
    <source>
        <dbReference type="Proteomes" id="UP000613740"/>
    </source>
</evidence>
<name>A0A836BBW6_9CHLO</name>
<dbReference type="InterPro" id="IPR027417">
    <property type="entry name" value="P-loop_NTPase"/>
</dbReference>
<dbReference type="PANTHER" id="PTHR20953">
    <property type="entry name" value="KINASE-RELATED"/>
    <property type="match status" value="1"/>
</dbReference>
<comment type="caution">
    <text evidence="5">The sequence shown here is derived from an EMBL/GenBank/DDBJ whole genome shotgun (WGS) entry which is preliminary data.</text>
</comment>
<sequence>MQSSCRQRASAGAAARTAARAVTGPVPVVAATVPHAHGHSRLPTTWISLDVAAAGSGFANGLSARRARGCRLLRVPASVGESSGRPQTATAAAAADAPAASGGADGQMEQEWEQEIDELMKLVQLLPASVRSALEDHPQMLELLEVVMDLGRPPLARFPGGDVKLSTAAITAEDLEFAVRQVGEFGGDNRAGIDRTLHRISCMRNRTGRIIGLTCRVGRAIKGSAQMVRDLVLSGASILLLGRPGVGKTTAIREVSRMLADECTKRVVIVDTSNEIGGDGDIPHSGIGRARRMQVAHPEAQHRVMIEAVENHMPQVIVIDEIGTAEECGAARTIAQRGVQLVATAHGNELENVIKNPQLADLVGGIQSVTLGDEEAKRRGVQKSILERAAPPTFDVCIEMLERTKWRVHLDVGQAVDMVLAGGESGGQVREKAADGTILKYNYNPAISGVIRTSSGPAMTGPRGGGGGGAAGAAAAAAAAAGAAAASSFRESSAAAADAAPVRTPGNSFVRSPVASATASFDDGDDGAGGDGDFGAGKRLRRITSRQAVAGVTAESASLRLYPYELDEDVLWEVLTDMRLTGKIFITSSLANADAVLALRAKVKHNAELRAMARESSVPIYAVKTSGSANLVKAFRTLLGIDPSAGGAFGPASDSEEGGPVPPAAAAAAASVLGSTGSILGSVDDGDAGSPGGAGSSSSSAAAAAKGYSYKAWAEDEALEEAQVAVTEIVIPLHQPVELMPRARSVLDAQIKLLERYKLSHEIVGAGAEARIRILPTVSAPAASGRE</sequence>
<evidence type="ECO:0000256" key="2">
    <source>
        <dbReference type="ARBA" id="ARBA00022840"/>
    </source>
</evidence>
<dbReference type="CDD" id="cd02645">
    <property type="entry name" value="R3H_AAA"/>
    <property type="match status" value="1"/>
</dbReference>
<keyword evidence="2" id="KW-0067">ATP-binding</keyword>
<dbReference type="FunFam" id="3.40.50.300:FF:000873">
    <property type="entry name" value="p-loop nucleoside triphosphate hydrolase superfamily protein"/>
    <property type="match status" value="1"/>
</dbReference>
<dbReference type="Pfam" id="PF25516">
    <property type="entry name" value="PTPase"/>
    <property type="match status" value="1"/>
</dbReference>
<proteinExistence type="predicted"/>
<evidence type="ECO:0000256" key="1">
    <source>
        <dbReference type="ARBA" id="ARBA00022741"/>
    </source>
</evidence>
<protein>
    <recommendedName>
        <fullName evidence="4">AAA+ ATPase domain-containing protein</fullName>
    </recommendedName>
</protein>
<dbReference type="Gene3D" id="3.40.50.300">
    <property type="entry name" value="P-loop containing nucleotide triphosphate hydrolases"/>
    <property type="match status" value="1"/>
</dbReference>
<dbReference type="CDD" id="cd00009">
    <property type="entry name" value="AAA"/>
    <property type="match status" value="1"/>
</dbReference>
<dbReference type="SUPFAM" id="SSF52540">
    <property type="entry name" value="P-loop containing nucleoside triphosphate hydrolases"/>
    <property type="match status" value="1"/>
</dbReference>
<dbReference type="EMBL" id="JAEHOD010000003">
    <property type="protein sequence ID" value="KAG2453876.1"/>
    <property type="molecule type" value="Genomic_DNA"/>
</dbReference>
<dbReference type="InterPro" id="IPR058670">
    <property type="entry name" value="PTPase_dom"/>
</dbReference>
<dbReference type="AlphaFoldDB" id="A0A836BBW6"/>
<dbReference type="InterPro" id="IPR045735">
    <property type="entry name" value="Spore_III_AA_AAA+_ATPase"/>
</dbReference>
<evidence type="ECO:0000256" key="3">
    <source>
        <dbReference type="SAM" id="MobiDB-lite"/>
    </source>
</evidence>
<dbReference type="InterPro" id="IPR034081">
    <property type="entry name" value="R3H_AAA"/>
</dbReference>
<feature type="domain" description="AAA+ ATPase" evidence="4">
    <location>
        <begin position="234"/>
        <end position="365"/>
    </location>
</feature>
<reference evidence="5" key="1">
    <citation type="journal article" date="2020" name="bioRxiv">
        <title>Comparative genomics of Chlamydomonas.</title>
        <authorList>
            <person name="Craig R.J."/>
            <person name="Hasan A.R."/>
            <person name="Ness R.W."/>
            <person name="Keightley P.D."/>
        </authorList>
    </citation>
    <scope>NUCLEOTIDE SEQUENCE</scope>
    <source>
        <strain evidence="5">CCAP 11/173</strain>
    </source>
</reference>
<keyword evidence="6" id="KW-1185">Reference proteome</keyword>
<keyword evidence="1" id="KW-0547">Nucleotide-binding</keyword>
<dbReference type="PANTHER" id="PTHR20953:SF3">
    <property type="entry name" value="P-LOOP CONTAINING NUCLEOSIDE TRIPHOSPHATE HYDROLASES SUPERFAMILY PROTEIN"/>
    <property type="match status" value="1"/>
</dbReference>
<dbReference type="InterPro" id="IPR003593">
    <property type="entry name" value="AAA+_ATPase"/>
</dbReference>
<dbReference type="SMART" id="SM00382">
    <property type="entry name" value="AAA"/>
    <property type="match status" value="1"/>
</dbReference>
<evidence type="ECO:0000259" key="4">
    <source>
        <dbReference type="SMART" id="SM00382"/>
    </source>
</evidence>
<organism evidence="5 6">
    <name type="scientific">Chlamydomonas schloesseri</name>
    <dbReference type="NCBI Taxonomy" id="2026947"/>
    <lineage>
        <taxon>Eukaryota</taxon>
        <taxon>Viridiplantae</taxon>
        <taxon>Chlorophyta</taxon>
        <taxon>core chlorophytes</taxon>
        <taxon>Chlorophyceae</taxon>
        <taxon>CS clade</taxon>
        <taxon>Chlamydomonadales</taxon>
        <taxon>Chlamydomonadaceae</taxon>
        <taxon>Chlamydomonas</taxon>
    </lineage>
</organism>
<accession>A0A836BBW6</accession>
<feature type="region of interest" description="Disordered" evidence="3">
    <location>
        <begin position="79"/>
        <end position="109"/>
    </location>
</feature>
<dbReference type="Proteomes" id="UP000613740">
    <property type="component" value="Unassembled WGS sequence"/>
</dbReference>
<feature type="compositionally biased region" description="Low complexity" evidence="3">
    <location>
        <begin position="83"/>
        <end position="102"/>
    </location>
</feature>
<gene>
    <name evidence="5" type="ORF">HYH02_002082</name>
</gene>
<evidence type="ECO:0000313" key="5">
    <source>
        <dbReference type="EMBL" id="KAG2453876.1"/>
    </source>
</evidence>
<dbReference type="Pfam" id="PF19568">
    <property type="entry name" value="Spore_III_AA"/>
    <property type="match status" value="1"/>
</dbReference>
<dbReference type="GO" id="GO:0005524">
    <property type="term" value="F:ATP binding"/>
    <property type="evidence" value="ECO:0007669"/>
    <property type="project" value="UniProtKB-KW"/>
</dbReference>